<sequence>MKAILAAGGEASIQDPLYPYTQGKPKALLEMAGKPMVQWVIDALNASSVVDSIVVVGLPPHTPLESRLPLRILPDHHGMLENFQAGARAIYEEERRDQMVLAVSADIPLIRGEMVDWVAQNTQDIEADVYYHIIERHVMETRFPQSKRTYLRIEGREYCGGDLNALRLKAVLEADSLWNAMVQARKNPLKQAQLIGWDILLLLLLGRLTIPEAERRFSRRLGLRARAISCPYAELGMDVDKPVQYELALRELSAR</sequence>
<evidence type="ECO:0000313" key="4">
    <source>
        <dbReference type="Proteomes" id="UP000008922"/>
    </source>
</evidence>
<dbReference type="Pfam" id="PF12804">
    <property type="entry name" value="NTP_transf_3"/>
    <property type="match status" value="1"/>
</dbReference>
<dbReference type="AlphaFoldDB" id="E8N063"/>
<gene>
    <name evidence="3" type="ordered locus">ANT_03640</name>
</gene>
<dbReference type="eggNOG" id="COG0746">
    <property type="taxonomic scope" value="Bacteria"/>
</dbReference>
<dbReference type="STRING" id="926569.ANT_03640"/>
<feature type="domain" description="MobA-like NTP transferase" evidence="2">
    <location>
        <begin position="23"/>
        <end position="133"/>
    </location>
</feature>
<organism evidence="3 4">
    <name type="scientific">Anaerolinea thermophila (strain DSM 14523 / JCM 11388 / NBRC 100420 / UNI-1)</name>
    <dbReference type="NCBI Taxonomy" id="926569"/>
    <lineage>
        <taxon>Bacteria</taxon>
        <taxon>Bacillati</taxon>
        <taxon>Chloroflexota</taxon>
        <taxon>Anaerolineae</taxon>
        <taxon>Anaerolineales</taxon>
        <taxon>Anaerolineaceae</taxon>
        <taxon>Anaerolinea</taxon>
    </lineage>
</organism>
<evidence type="ECO:0000259" key="2">
    <source>
        <dbReference type="Pfam" id="PF12804"/>
    </source>
</evidence>
<evidence type="ECO:0000313" key="3">
    <source>
        <dbReference type="EMBL" id="BAJ62398.1"/>
    </source>
</evidence>
<dbReference type="PANTHER" id="PTHR19136">
    <property type="entry name" value="MOLYBDENUM COFACTOR GUANYLYLTRANSFERASE"/>
    <property type="match status" value="1"/>
</dbReference>
<proteinExistence type="predicted"/>
<protein>
    <recommendedName>
        <fullName evidence="2">MobA-like NTP transferase domain-containing protein</fullName>
    </recommendedName>
</protein>
<dbReference type="HOGENOM" id="CLU_071013_1_0_0"/>
<evidence type="ECO:0000256" key="1">
    <source>
        <dbReference type="ARBA" id="ARBA00022679"/>
    </source>
</evidence>
<accession>E8N063</accession>
<dbReference type="InterPro" id="IPR025877">
    <property type="entry name" value="MobA-like_NTP_Trfase"/>
</dbReference>
<dbReference type="InParanoid" id="E8N063"/>
<dbReference type="OrthoDB" id="159246at2"/>
<name>E8N063_ANATU</name>
<dbReference type="InterPro" id="IPR029044">
    <property type="entry name" value="Nucleotide-diphossugar_trans"/>
</dbReference>
<dbReference type="EMBL" id="AP012029">
    <property type="protein sequence ID" value="BAJ62398.1"/>
    <property type="molecule type" value="Genomic_DNA"/>
</dbReference>
<dbReference type="PANTHER" id="PTHR19136:SF81">
    <property type="entry name" value="MOLYBDENUM COFACTOR GUANYLYLTRANSFERASE"/>
    <property type="match status" value="1"/>
</dbReference>
<dbReference type="GO" id="GO:0016779">
    <property type="term" value="F:nucleotidyltransferase activity"/>
    <property type="evidence" value="ECO:0007669"/>
    <property type="project" value="TreeGrafter"/>
</dbReference>
<keyword evidence="1" id="KW-0808">Transferase</keyword>
<dbReference type="RefSeq" id="WP_013558795.1">
    <property type="nucleotide sequence ID" value="NC_014960.1"/>
</dbReference>
<reference evidence="3 4" key="1">
    <citation type="submission" date="2010-12" db="EMBL/GenBank/DDBJ databases">
        <title>Whole genome sequence of Anaerolinea thermophila UNI-1.</title>
        <authorList>
            <person name="Narita-Yamada S."/>
            <person name="Kishi E."/>
            <person name="Watanabe Y."/>
            <person name="Takasaki K."/>
            <person name="Ankai A."/>
            <person name="Oguchi A."/>
            <person name="Fukui S."/>
            <person name="Takahashi M."/>
            <person name="Yashiro I."/>
            <person name="Hosoyama A."/>
            <person name="Sekiguchi Y."/>
            <person name="Hanada S."/>
            <person name="Fujita N."/>
        </authorList>
    </citation>
    <scope>NUCLEOTIDE SEQUENCE [LARGE SCALE GENOMIC DNA]</scope>
    <source>
        <strain evidence="4">DSM 14523 / JCM 11388 / NBRC 100420 / UNI-1</strain>
    </source>
</reference>
<dbReference type="Gene3D" id="3.90.550.10">
    <property type="entry name" value="Spore Coat Polysaccharide Biosynthesis Protein SpsA, Chain A"/>
    <property type="match status" value="1"/>
</dbReference>
<dbReference type="SUPFAM" id="SSF53448">
    <property type="entry name" value="Nucleotide-diphospho-sugar transferases"/>
    <property type="match status" value="1"/>
</dbReference>
<dbReference type="KEGG" id="atm:ANT_03640"/>
<keyword evidence="4" id="KW-1185">Reference proteome</keyword>
<dbReference type="Proteomes" id="UP000008922">
    <property type="component" value="Chromosome"/>
</dbReference>